<dbReference type="Gene3D" id="3.10.20.280">
    <property type="entry name" value="RnfH-like"/>
    <property type="match status" value="1"/>
</dbReference>
<reference evidence="2 3" key="1">
    <citation type="submission" date="2024-04" db="EMBL/GenBank/DDBJ databases">
        <title>Novel species of the genus Ideonella isolated from streams.</title>
        <authorList>
            <person name="Lu H."/>
        </authorList>
    </citation>
    <scope>NUCLEOTIDE SEQUENCE [LARGE SCALE GENOMIC DNA]</scope>
    <source>
        <strain evidence="2 3">BYS139W</strain>
    </source>
</reference>
<protein>
    <submittedName>
        <fullName evidence="2">RnfH family protein</fullName>
    </submittedName>
</protein>
<dbReference type="InterPro" id="IPR005346">
    <property type="entry name" value="RnfH"/>
</dbReference>
<proteinExistence type="predicted"/>
<comment type="caution">
    <text evidence="2">The sequence shown here is derived from an EMBL/GenBank/DDBJ whole genome shotgun (WGS) entry which is preliminary data.</text>
</comment>
<gene>
    <name evidence="2" type="ORF">AACH11_18235</name>
</gene>
<accession>A0ABU9BEG1</accession>
<keyword evidence="3" id="KW-1185">Reference proteome</keyword>
<evidence type="ECO:0000313" key="2">
    <source>
        <dbReference type="EMBL" id="MEK8027903.1"/>
    </source>
</evidence>
<dbReference type="Proteomes" id="UP001368500">
    <property type="component" value="Unassembled WGS sequence"/>
</dbReference>
<evidence type="ECO:0000313" key="3">
    <source>
        <dbReference type="Proteomes" id="UP001368500"/>
    </source>
</evidence>
<feature type="compositionally biased region" description="Basic and acidic residues" evidence="1">
    <location>
        <begin position="78"/>
        <end position="88"/>
    </location>
</feature>
<dbReference type="InterPro" id="IPR037021">
    <property type="entry name" value="RnfH_sf"/>
</dbReference>
<dbReference type="RefSeq" id="WP_341375683.1">
    <property type="nucleotide sequence ID" value="NZ_JBBUTF010000017.1"/>
</dbReference>
<feature type="region of interest" description="Disordered" evidence="1">
    <location>
        <begin position="78"/>
        <end position="105"/>
    </location>
</feature>
<name>A0ABU9BEG1_9BURK</name>
<dbReference type="EMBL" id="JBBUTF010000017">
    <property type="protein sequence ID" value="MEK8027903.1"/>
    <property type="molecule type" value="Genomic_DNA"/>
</dbReference>
<organism evidence="2 3">
    <name type="scientific">Pseudaquabacterium rugosum</name>
    <dbReference type="NCBI Taxonomy" id="2984194"/>
    <lineage>
        <taxon>Bacteria</taxon>
        <taxon>Pseudomonadati</taxon>
        <taxon>Pseudomonadota</taxon>
        <taxon>Betaproteobacteria</taxon>
        <taxon>Burkholderiales</taxon>
        <taxon>Sphaerotilaceae</taxon>
        <taxon>Pseudaquabacterium</taxon>
    </lineage>
</organism>
<dbReference type="Pfam" id="PF03658">
    <property type="entry name" value="Ub-RnfH"/>
    <property type="match status" value="1"/>
</dbReference>
<sequence length="105" mass="11472">MCAEPGAVRRQWLTLAAGATVADALREGRSSFAGLAAEAVDALWPSVWGRACVPGRVLADGDRLLLTRGLQVDPKEARRLRYQRDGLRPQRRTPRRRGEGTPPAV</sequence>
<evidence type="ECO:0000256" key="1">
    <source>
        <dbReference type="SAM" id="MobiDB-lite"/>
    </source>
</evidence>